<comment type="caution">
    <text evidence="3">The sequence shown here is derived from an EMBL/GenBank/DDBJ whole genome shotgun (WGS) entry which is preliminary data.</text>
</comment>
<keyword evidence="1" id="KW-0812">Transmembrane</keyword>
<gene>
    <name evidence="3" type="ORF">EU93_1069</name>
</gene>
<keyword evidence="3" id="KW-0378">Hydrolase</keyword>
<reference evidence="4" key="1">
    <citation type="journal article" date="2014" name="Sci. Data">
        <title>Genomes of diverse isolates of the marine cyanobacterium Prochlorococcus.</title>
        <authorList>
            <person name="Biller S."/>
            <person name="Berube P."/>
            <person name="Thompson J."/>
            <person name="Kelly L."/>
            <person name="Roggensack S."/>
            <person name="Awad L."/>
            <person name="Roache-Johnson K."/>
            <person name="Ding H."/>
            <person name="Giovannoni S.J."/>
            <person name="Moore L.R."/>
            <person name="Chisholm S.W."/>
        </authorList>
    </citation>
    <scope>NUCLEOTIDE SEQUENCE [LARGE SCALE GENOMIC DNA]</scope>
</reference>
<dbReference type="EMBL" id="JNAJ01000013">
    <property type="protein sequence ID" value="KGF91476.1"/>
    <property type="molecule type" value="Genomic_DNA"/>
</dbReference>
<dbReference type="OrthoDB" id="9782250at2"/>
<evidence type="ECO:0000259" key="2">
    <source>
        <dbReference type="Pfam" id="PF02517"/>
    </source>
</evidence>
<feature type="transmembrane region" description="Helical" evidence="1">
    <location>
        <begin position="354"/>
        <end position="375"/>
    </location>
</feature>
<proteinExistence type="predicted"/>
<evidence type="ECO:0000313" key="4">
    <source>
        <dbReference type="Proteomes" id="UP000030491"/>
    </source>
</evidence>
<feature type="transmembrane region" description="Helical" evidence="1">
    <location>
        <begin position="387"/>
        <end position="407"/>
    </location>
</feature>
<organism evidence="3 4">
    <name type="scientific">Prochlorococcus marinus str. MIT 9116</name>
    <dbReference type="NCBI Taxonomy" id="167544"/>
    <lineage>
        <taxon>Bacteria</taxon>
        <taxon>Bacillati</taxon>
        <taxon>Cyanobacteriota</taxon>
        <taxon>Cyanophyceae</taxon>
        <taxon>Synechococcales</taxon>
        <taxon>Prochlorococcaceae</taxon>
        <taxon>Prochlorococcus</taxon>
    </lineage>
</organism>
<dbReference type="AlphaFoldDB" id="A0A0A1ZSF7"/>
<dbReference type="Proteomes" id="UP000030491">
    <property type="component" value="Unassembled WGS sequence"/>
</dbReference>
<accession>A0A0A1ZSF7</accession>
<evidence type="ECO:0000313" key="3">
    <source>
        <dbReference type="EMBL" id="KGF91476.1"/>
    </source>
</evidence>
<dbReference type="PANTHER" id="PTHR43592:SF15">
    <property type="entry name" value="CAAX AMINO TERMINAL PROTEASE FAMILY PROTEIN"/>
    <property type="match status" value="1"/>
</dbReference>
<dbReference type="RefSeq" id="WP_032513910.1">
    <property type="nucleotide sequence ID" value="NZ_JNAJ01000013.1"/>
</dbReference>
<feature type="transmembrane region" description="Helical" evidence="1">
    <location>
        <begin position="221"/>
        <end position="245"/>
    </location>
</feature>
<dbReference type="GO" id="GO:0006508">
    <property type="term" value="P:proteolysis"/>
    <property type="evidence" value="ECO:0007669"/>
    <property type="project" value="UniProtKB-KW"/>
</dbReference>
<dbReference type="PANTHER" id="PTHR43592">
    <property type="entry name" value="CAAX AMINO TERMINAL PROTEASE"/>
    <property type="match status" value="1"/>
</dbReference>
<evidence type="ECO:0000256" key="1">
    <source>
        <dbReference type="SAM" id="Phobius"/>
    </source>
</evidence>
<dbReference type="GO" id="GO:0080120">
    <property type="term" value="P:CAAX-box protein maturation"/>
    <property type="evidence" value="ECO:0007669"/>
    <property type="project" value="UniProtKB-ARBA"/>
</dbReference>
<sequence length="453" mass="51428">MTFKNISKTKLSLALVSLVITFFVWQQGLRDSLSRPSVSFDISQKEYEIVELASQSIPTNLQKFFIINDPVDEINDALSKVAFNEMTERNKLIQIISSNSNQYKTDKNIFKDFENENYNLLIDEIEKKSNNNSYKANFDKFDLLKDDRFIYHLLSKKFDFDDSSIITKSFSSKMFLKIIAIRLIPLLTILIGSILALKTLWKVISLKKFGWKEIKPLDLELIDMVLLIGGGFVVLGEVVSPLFSISLVELFSKNISNELSQSLKIFFGYLFMATPPLLIVYYQIKSLNGEFILKQDYFQFNFLPIKDAIIQGIKGWLTIVPFVLLVSLIMNSLIETQNGSNPLLEIVLNNNNYLSFILLFVTTTLIAPLFEEIIFRGILLPTLSRDFGIILGIIVSAFIFALAHLSLGEMLPLFVLGIGLGITRIASGSLLSSVTMHTLWNGLTFLNLFLLRT</sequence>
<dbReference type="GO" id="GO:0004175">
    <property type="term" value="F:endopeptidase activity"/>
    <property type="evidence" value="ECO:0007669"/>
    <property type="project" value="UniProtKB-ARBA"/>
</dbReference>
<dbReference type="Pfam" id="PF02517">
    <property type="entry name" value="Rce1-like"/>
    <property type="match status" value="1"/>
</dbReference>
<feature type="domain" description="CAAX prenyl protease 2/Lysostaphin resistance protein A-like" evidence="2">
    <location>
        <begin position="355"/>
        <end position="442"/>
    </location>
</feature>
<protein>
    <submittedName>
        <fullName evidence="3">Putative membrane associated protease</fullName>
    </submittedName>
</protein>
<name>A0A0A1ZSF7_PROMR</name>
<dbReference type="InterPro" id="IPR003675">
    <property type="entry name" value="Rce1/LyrA-like_dom"/>
</dbReference>
<feature type="transmembrane region" description="Helical" evidence="1">
    <location>
        <begin position="413"/>
        <end position="431"/>
    </location>
</feature>
<feature type="transmembrane region" description="Helical" evidence="1">
    <location>
        <begin position="265"/>
        <end position="284"/>
    </location>
</feature>
<feature type="transmembrane region" description="Helical" evidence="1">
    <location>
        <begin position="179"/>
        <end position="201"/>
    </location>
</feature>
<keyword evidence="1" id="KW-1133">Transmembrane helix</keyword>
<keyword evidence="3" id="KW-0645">Protease</keyword>
<feature type="transmembrane region" description="Helical" evidence="1">
    <location>
        <begin position="315"/>
        <end position="334"/>
    </location>
</feature>
<keyword evidence="1" id="KW-0472">Membrane</keyword>